<feature type="compositionally biased region" description="Low complexity" evidence="1">
    <location>
        <begin position="144"/>
        <end position="209"/>
    </location>
</feature>
<evidence type="ECO:0000313" key="3">
    <source>
        <dbReference type="Proteomes" id="UP000289152"/>
    </source>
</evidence>
<proteinExistence type="predicted"/>
<sequence>MANITIDDSSPYIAWLGNGWGDQSQQTISNDLRSRYYNQTYHMTAEQGDYALFRFKGTSVFVYSAKCNIEGVYAVTLDGGNLFSGNGYSDDPVVPWIMFSATGLTDEVHVLQIINRPTYVNYNTFGHMGLDYIVIDGQPLDPNSDSISTPASSTSSARTSSSSTSSNLPTEKSSSSIAPIASSSNPIPTTSLSSSSASSTSTSSSSTSSSASLSIARLPDLTSDTAIHELGPFTSTPNLKPTTFPDSLSLMSSSQPSVMTHTSQLWLLWMVVAVWLYGRIR</sequence>
<dbReference type="OrthoDB" id="2561487at2759"/>
<dbReference type="AlphaFoldDB" id="A0A4Q1BKQ3"/>
<reference evidence="2 3" key="1">
    <citation type="submission" date="2016-06" db="EMBL/GenBank/DDBJ databases">
        <title>Evolution of pathogenesis and genome organization in the Tremellales.</title>
        <authorList>
            <person name="Cuomo C."/>
            <person name="Litvintseva A."/>
            <person name="Heitman J."/>
            <person name="Chen Y."/>
            <person name="Sun S."/>
            <person name="Springer D."/>
            <person name="Dromer F."/>
            <person name="Young S."/>
            <person name="Zeng Q."/>
            <person name="Chapman S."/>
            <person name="Gujja S."/>
            <person name="Saif S."/>
            <person name="Birren B."/>
        </authorList>
    </citation>
    <scope>NUCLEOTIDE SEQUENCE [LARGE SCALE GENOMIC DNA]</scope>
    <source>
        <strain evidence="2 3">ATCC 28783</strain>
    </source>
</reference>
<dbReference type="EMBL" id="SDIL01000050">
    <property type="protein sequence ID" value="RXK38276.1"/>
    <property type="molecule type" value="Genomic_DNA"/>
</dbReference>
<protein>
    <submittedName>
        <fullName evidence="2">Uncharacterized protein</fullName>
    </submittedName>
</protein>
<comment type="caution">
    <text evidence="2">The sequence shown here is derived from an EMBL/GenBank/DDBJ whole genome shotgun (WGS) entry which is preliminary data.</text>
</comment>
<evidence type="ECO:0000256" key="1">
    <source>
        <dbReference type="SAM" id="MobiDB-lite"/>
    </source>
</evidence>
<name>A0A4Q1BKQ3_TREME</name>
<gene>
    <name evidence="2" type="ORF">M231_04449</name>
</gene>
<accession>A0A4Q1BKQ3</accession>
<keyword evidence="3" id="KW-1185">Reference proteome</keyword>
<evidence type="ECO:0000313" key="2">
    <source>
        <dbReference type="EMBL" id="RXK38276.1"/>
    </source>
</evidence>
<feature type="region of interest" description="Disordered" evidence="1">
    <location>
        <begin position="143"/>
        <end position="209"/>
    </location>
</feature>
<dbReference type="Gene3D" id="2.60.120.260">
    <property type="entry name" value="Galactose-binding domain-like"/>
    <property type="match status" value="1"/>
</dbReference>
<dbReference type="InParanoid" id="A0A4Q1BKQ3"/>
<dbReference type="Proteomes" id="UP000289152">
    <property type="component" value="Unassembled WGS sequence"/>
</dbReference>
<organism evidence="2 3">
    <name type="scientific">Tremella mesenterica</name>
    <name type="common">Jelly fungus</name>
    <dbReference type="NCBI Taxonomy" id="5217"/>
    <lineage>
        <taxon>Eukaryota</taxon>
        <taxon>Fungi</taxon>
        <taxon>Dikarya</taxon>
        <taxon>Basidiomycota</taxon>
        <taxon>Agaricomycotina</taxon>
        <taxon>Tremellomycetes</taxon>
        <taxon>Tremellales</taxon>
        <taxon>Tremellaceae</taxon>
        <taxon>Tremella</taxon>
    </lineage>
</organism>
<dbReference type="VEuPathDB" id="FungiDB:TREMEDRAFT_61092"/>
<dbReference type="STRING" id="5217.A0A4Q1BKQ3"/>